<organism evidence="1 2">
    <name type="scientific">Stentor coeruleus</name>
    <dbReference type="NCBI Taxonomy" id="5963"/>
    <lineage>
        <taxon>Eukaryota</taxon>
        <taxon>Sar</taxon>
        <taxon>Alveolata</taxon>
        <taxon>Ciliophora</taxon>
        <taxon>Postciliodesmatophora</taxon>
        <taxon>Heterotrichea</taxon>
        <taxon>Heterotrichida</taxon>
        <taxon>Stentoridae</taxon>
        <taxon>Stentor</taxon>
    </lineage>
</organism>
<comment type="caution">
    <text evidence="1">The sequence shown here is derived from an EMBL/GenBank/DDBJ whole genome shotgun (WGS) entry which is preliminary data.</text>
</comment>
<gene>
    <name evidence="1" type="ORF">SteCoe_15402</name>
</gene>
<dbReference type="AlphaFoldDB" id="A0A1R2C3K6"/>
<evidence type="ECO:0000313" key="2">
    <source>
        <dbReference type="Proteomes" id="UP000187209"/>
    </source>
</evidence>
<protein>
    <submittedName>
        <fullName evidence="1">Uncharacterized protein</fullName>
    </submittedName>
</protein>
<dbReference type="Proteomes" id="UP000187209">
    <property type="component" value="Unassembled WGS sequence"/>
</dbReference>
<evidence type="ECO:0000313" key="1">
    <source>
        <dbReference type="EMBL" id="OMJ83614.1"/>
    </source>
</evidence>
<accession>A0A1R2C3K6</accession>
<name>A0A1R2C3K6_9CILI</name>
<keyword evidence="2" id="KW-1185">Reference proteome</keyword>
<dbReference type="EMBL" id="MPUH01000297">
    <property type="protein sequence ID" value="OMJ83614.1"/>
    <property type="molecule type" value="Genomic_DNA"/>
</dbReference>
<reference evidence="1 2" key="1">
    <citation type="submission" date="2016-11" db="EMBL/GenBank/DDBJ databases">
        <title>The macronuclear genome of Stentor coeruleus: a giant cell with tiny introns.</title>
        <authorList>
            <person name="Slabodnick M."/>
            <person name="Ruby J.G."/>
            <person name="Reiff S.B."/>
            <person name="Swart E.C."/>
            <person name="Gosai S."/>
            <person name="Prabakaran S."/>
            <person name="Witkowska E."/>
            <person name="Larue G.E."/>
            <person name="Fisher S."/>
            <person name="Freeman R.M."/>
            <person name="Gunawardena J."/>
            <person name="Chu W."/>
            <person name="Stover N.A."/>
            <person name="Gregory B.D."/>
            <person name="Nowacki M."/>
            <person name="Derisi J."/>
            <person name="Roy S.W."/>
            <person name="Marshall W.F."/>
            <person name="Sood P."/>
        </authorList>
    </citation>
    <scope>NUCLEOTIDE SEQUENCE [LARGE SCALE GENOMIC DNA]</scope>
    <source>
        <strain evidence="1">WM001</strain>
    </source>
</reference>
<proteinExistence type="predicted"/>
<sequence>MNTDLQEGNSCKKKFSKIIDTIIEDCQSLENPHTLEISYEMNQSYSKISSIYSQLKSMSLNSSLADKFTYNKSVQLDAYLEKKASDMVIPSDFKEILKSSPTHKQSLKNHPSHFSFDNVKGDKVSQILVKNKRGFGKKWEDTAHNAFTPETIPKSRMHFSLISSNFPTEPNELSPLALFKDSEYISSNFRHSKKEVTKNAFIFPSQRELKIDSEQANRYLSVPTEELSSPEITSPARYYNLQKSYDKVRCRSILSSPSKQNISSNHPMHRQILIKKSSKKGMKSKLKAQIIENSENNIKKNSNLGDYINKLLEKNLGIRVKKSDAKRNTKRIKEKSAFVHNLNEGHADDIKYLNTEFIEYNTDLSTKLKIQKMIVAKHQQERRATLINFPPLKKNKGIDGLDENFK</sequence>